<dbReference type="RefSeq" id="WP_110022903.1">
    <property type="nucleotide sequence ID" value="NZ_PDNZ01000003.1"/>
</dbReference>
<sequence>MKQVLSDIWAYVLSHPKKIFLLALAGVLVLWVIFGNYGVVARFRMEAENRMLRELQEQEELKIIENTRKIRSADNPETIEKIAREKYNFSKDDETLFIIEDKKK</sequence>
<evidence type="ECO:0000313" key="2">
    <source>
        <dbReference type="EMBL" id="PWW82429.1"/>
    </source>
</evidence>
<reference evidence="3" key="1">
    <citation type="submission" date="2017-10" db="EMBL/GenBank/DDBJ databases">
        <authorList>
            <person name="Gaisin V.A."/>
            <person name="Rysina M.S."/>
            <person name="Grouzdev D.S."/>
        </authorList>
    </citation>
    <scope>NUCLEOTIDE SEQUENCE [LARGE SCALE GENOMIC DNA]</scope>
    <source>
        <strain evidence="3">V1</strain>
    </source>
</reference>
<keyword evidence="1" id="KW-1133">Transmembrane helix</keyword>
<proteinExistence type="predicted"/>
<accession>A0A317T6U0</accession>
<dbReference type="EMBL" id="PDNZ01000003">
    <property type="protein sequence ID" value="PWW82429.1"/>
    <property type="molecule type" value="Genomic_DNA"/>
</dbReference>
<dbReference type="AlphaFoldDB" id="A0A317T6U0"/>
<evidence type="ECO:0000313" key="3">
    <source>
        <dbReference type="Proteomes" id="UP000246278"/>
    </source>
</evidence>
<gene>
    <name evidence="2" type="ORF">CR164_05385</name>
</gene>
<comment type="caution">
    <text evidence="2">The sequence shown here is derived from an EMBL/GenBank/DDBJ whole genome shotgun (WGS) entry which is preliminary data.</text>
</comment>
<dbReference type="InterPro" id="IPR007060">
    <property type="entry name" value="FtsL/DivIC"/>
</dbReference>
<dbReference type="OrthoDB" id="595284at2"/>
<keyword evidence="1" id="KW-0472">Membrane</keyword>
<dbReference type="Proteomes" id="UP000246278">
    <property type="component" value="Unassembled WGS sequence"/>
</dbReference>
<name>A0A317T6U0_9CHLB</name>
<keyword evidence="3" id="KW-1185">Reference proteome</keyword>
<organism evidence="2 3">
    <name type="scientific">Prosthecochloris marina</name>
    <dbReference type="NCBI Taxonomy" id="2017681"/>
    <lineage>
        <taxon>Bacteria</taxon>
        <taxon>Pseudomonadati</taxon>
        <taxon>Chlorobiota</taxon>
        <taxon>Chlorobiia</taxon>
        <taxon>Chlorobiales</taxon>
        <taxon>Chlorobiaceae</taxon>
        <taxon>Prosthecochloris</taxon>
    </lineage>
</organism>
<protein>
    <submittedName>
        <fullName evidence="2">Septum formation initiator</fullName>
    </submittedName>
</protein>
<evidence type="ECO:0000256" key="1">
    <source>
        <dbReference type="SAM" id="Phobius"/>
    </source>
</evidence>
<keyword evidence="1" id="KW-0812">Transmembrane</keyword>
<dbReference type="Pfam" id="PF04977">
    <property type="entry name" value="DivIC"/>
    <property type="match status" value="1"/>
</dbReference>
<feature type="transmembrane region" description="Helical" evidence="1">
    <location>
        <begin position="20"/>
        <end position="43"/>
    </location>
</feature>